<dbReference type="EMBL" id="JBHSBL010000024">
    <property type="protein sequence ID" value="MFC4070348.1"/>
    <property type="molecule type" value="Genomic_DNA"/>
</dbReference>
<comment type="caution">
    <text evidence="1">The sequence shown here is derived from an EMBL/GenBank/DDBJ whole genome shotgun (WGS) entry which is preliminary data.</text>
</comment>
<dbReference type="Proteomes" id="UP001595867">
    <property type="component" value="Unassembled WGS sequence"/>
</dbReference>
<evidence type="ECO:0000313" key="1">
    <source>
        <dbReference type="EMBL" id="MFC4070348.1"/>
    </source>
</evidence>
<dbReference type="RefSeq" id="WP_378071230.1">
    <property type="nucleotide sequence ID" value="NZ_JBHSBL010000024.1"/>
</dbReference>
<reference evidence="2" key="1">
    <citation type="journal article" date="2019" name="Int. J. Syst. Evol. Microbiol.">
        <title>The Global Catalogue of Microorganisms (GCM) 10K type strain sequencing project: providing services to taxonomists for standard genome sequencing and annotation.</title>
        <authorList>
            <consortium name="The Broad Institute Genomics Platform"/>
            <consortium name="The Broad Institute Genome Sequencing Center for Infectious Disease"/>
            <person name="Wu L."/>
            <person name="Ma J."/>
        </authorList>
    </citation>
    <scope>NUCLEOTIDE SEQUENCE [LARGE SCALE GENOMIC DNA]</scope>
    <source>
        <strain evidence="2">TBRC 5832</strain>
    </source>
</reference>
<gene>
    <name evidence="1" type="ORF">ACFO0C_35925</name>
</gene>
<proteinExistence type="predicted"/>
<evidence type="ECO:0000313" key="2">
    <source>
        <dbReference type="Proteomes" id="UP001595867"/>
    </source>
</evidence>
<sequence>MRGSRPDPDLLQQWVCEEGVPPARVGARLGLSRAVGYAWLQRYAITAGGPRTTQNALVGRWSSGTPIEALAAELGLSPAAVDERLSAAVTRSRRYHPLGGPDDPLPPDLLRDLYVRRGLPVREIATRTGATDRQVRYRLSRYGIARPGRPDPCQDTVARARAAILRASATVARTRTILAATRATRSTRRSPSQGK</sequence>
<accession>A0ABV8J739</accession>
<name>A0ABV8J739_9ACTN</name>
<protein>
    <submittedName>
        <fullName evidence="1">Uncharacterized protein</fullName>
    </submittedName>
</protein>
<organism evidence="1 2">
    <name type="scientific">Actinoplanes subglobosus</name>
    <dbReference type="NCBI Taxonomy" id="1547892"/>
    <lineage>
        <taxon>Bacteria</taxon>
        <taxon>Bacillati</taxon>
        <taxon>Actinomycetota</taxon>
        <taxon>Actinomycetes</taxon>
        <taxon>Micromonosporales</taxon>
        <taxon>Micromonosporaceae</taxon>
        <taxon>Actinoplanes</taxon>
    </lineage>
</organism>
<keyword evidence="2" id="KW-1185">Reference proteome</keyword>